<keyword evidence="4" id="KW-0418">Kinase</keyword>
<dbReference type="SMART" id="SM00220">
    <property type="entry name" value="S_TKc"/>
    <property type="match status" value="1"/>
</dbReference>
<name>A0A512MG08_9BACT</name>
<evidence type="ECO:0000259" key="10">
    <source>
        <dbReference type="PROSITE" id="PS50011"/>
    </source>
</evidence>
<dbReference type="PANTHER" id="PTHR43289:SF6">
    <property type="entry name" value="SERINE_THREONINE-PROTEIN KINASE NEKL-3"/>
    <property type="match status" value="1"/>
</dbReference>
<evidence type="ECO:0000256" key="7">
    <source>
        <dbReference type="PROSITE-ProRule" id="PRU00433"/>
    </source>
</evidence>
<feature type="region of interest" description="Disordered" evidence="8">
    <location>
        <begin position="1"/>
        <end position="36"/>
    </location>
</feature>
<dbReference type="GO" id="GO:0004674">
    <property type="term" value="F:protein serine/threonine kinase activity"/>
    <property type="evidence" value="ECO:0007669"/>
    <property type="project" value="TreeGrafter"/>
</dbReference>
<dbReference type="GO" id="GO:0046872">
    <property type="term" value="F:metal ion binding"/>
    <property type="evidence" value="ECO:0007669"/>
    <property type="project" value="UniProtKB-KW"/>
</dbReference>
<dbReference type="PROSITE" id="PS00108">
    <property type="entry name" value="PROTEIN_KINASE_ST"/>
    <property type="match status" value="1"/>
</dbReference>
<dbReference type="InterPro" id="IPR025493">
    <property type="entry name" value="DUF4384"/>
</dbReference>
<sequence length="1154" mass="125256">MSDSPSDSSDATTIISSHAPGSPAPTPEELMRRALESSVSGAAHGWKAPTVEEMTALLPQYEISALIDRGGMAAVYLGRQPGIDRAVAVKVMPPEFAADPEFVARFRREVRTLGRLQHQGIVSVYESGQTGAGHVYFVMEHVAGGNLARLIHSAGLTSEQALELTMQICEALQYAHAQGVIHRDIKPQNVLMTPDGRAKLADFGLARPMHPEATGLTKSHVSMGTLAYMAPEQCAGLELDQRADIYALGVMLYEMLTGSRPQGAFEPPSHKARVDVRLDEVVMKAMRQEPERRYQHVSELQQDVSSIREATARPAQPYIKRPKKSSNLANWIAIGATVPVLAFFGFITWETMHDNKEWRSLPAPEEPVADATPVTEPPALVTKAPEPAAVTPPAPERVVEAPAAPKLGDDLASRVFVLLRDRCGECHSERAESPDEFAIIENFAALRTSDYLNLKSPESSMLYVQVRDGDMPLKTQADREAKRKPVPFTDDENALLLSWIKAGAPDPGSSAIAAAAPAVTTTLPEPARAVVSLAAEVRAVMDDLQSLPAEVAADTRYVSLAAPHNNSREVSVKQLDLMRQGVRKVLNSLSTNPRIATFQEVGPEKVLFRVRLRDLGWDAMLWDRITSFYPFAVETSLSAALHIKTPVVRADWLAATATRAPLYHDLLRLPDHQQELEAKLGVSVFANLAAGEALRSGFTKSGVSRHNRLAERHDMRAYSGYYWLSYDFKESGGRANLHTNPLGPDAAHLLGGTRAFEHAGGEIVFSLPNGLNGYYVSDVTGKRLDGAVPTEIVSDRTNITGRAEVSNAMACMICHDQGIKQLPRDEIRPLAKTYGADEQRLVEMLHPPQDKIDSVVNEDTQRFLAALKSAGITAEGGSEPVSALFKHYDRIITLAEAAAETGLTVDDFQKQLEPQIGLFDVKTLLEGDGMSREHFLDKFADIITRLNFGTVRGSVVLPGLDIAGREPSPGRGRPIAVKLSSDKTHYRAGEIPIIRIQASQPAHLRLLYQDASGAIVTLFPNALMPDDRIPGGGQSFQIMPARSQKNAAQEVAIEITGPPFGMEQLVAVVSDRPFADGENYGMHMSKGATFMEESSKDIQSVITKAARLIARPASSDTPAAITSSASSSSSAHAALTRTSRPARGLDRVVLHTAP</sequence>
<dbReference type="InterPro" id="IPR009056">
    <property type="entry name" value="Cyt_c-like_dom"/>
</dbReference>
<keyword evidence="13" id="KW-1185">Reference proteome</keyword>
<evidence type="ECO:0000256" key="6">
    <source>
        <dbReference type="ARBA" id="ARBA00023004"/>
    </source>
</evidence>
<feature type="compositionally biased region" description="Basic and acidic residues" evidence="8">
    <location>
        <begin position="1143"/>
        <end position="1154"/>
    </location>
</feature>
<evidence type="ECO:0000313" key="13">
    <source>
        <dbReference type="Proteomes" id="UP000321577"/>
    </source>
</evidence>
<feature type="domain" description="Protein kinase" evidence="10">
    <location>
        <begin position="61"/>
        <end position="319"/>
    </location>
</feature>
<keyword evidence="9" id="KW-0472">Membrane</keyword>
<keyword evidence="3" id="KW-0547">Nucleotide-binding</keyword>
<protein>
    <submittedName>
        <fullName evidence="12">Uncharacterized protein</fullName>
    </submittedName>
</protein>
<evidence type="ECO:0000256" key="1">
    <source>
        <dbReference type="ARBA" id="ARBA00022679"/>
    </source>
</evidence>
<keyword evidence="7" id="KW-0349">Heme</keyword>
<dbReference type="PROSITE" id="PS50011">
    <property type="entry name" value="PROTEIN_KINASE_DOM"/>
    <property type="match status" value="1"/>
</dbReference>
<evidence type="ECO:0000256" key="8">
    <source>
        <dbReference type="SAM" id="MobiDB-lite"/>
    </source>
</evidence>
<dbReference type="Proteomes" id="UP000321577">
    <property type="component" value="Unassembled WGS sequence"/>
</dbReference>
<gene>
    <name evidence="12" type="ORF">BGE01nite_49270</name>
</gene>
<evidence type="ECO:0000256" key="9">
    <source>
        <dbReference type="SAM" id="Phobius"/>
    </source>
</evidence>
<dbReference type="Gene3D" id="1.10.510.10">
    <property type="entry name" value="Transferase(Phosphotransferase) domain 1"/>
    <property type="match status" value="1"/>
</dbReference>
<evidence type="ECO:0000313" key="12">
    <source>
        <dbReference type="EMBL" id="GEP45636.1"/>
    </source>
</evidence>
<keyword evidence="6 7" id="KW-0408">Iron</keyword>
<evidence type="ECO:0000256" key="2">
    <source>
        <dbReference type="ARBA" id="ARBA00022723"/>
    </source>
</evidence>
<dbReference type="GO" id="GO:0009055">
    <property type="term" value="F:electron transfer activity"/>
    <property type="evidence" value="ECO:0007669"/>
    <property type="project" value="InterPro"/>
</dbReference>
<keyword evidence="9" id="KW-0812">Transmembrane</keyword>
<feature type="domain" description="Cytochrome c" evidence="11">
    <location>
        <begin position="403"/>
        <end position="504"/>
    </location>
</feature>
<dbReference type="OrthoDB" id="9811281at2"/>
<keyword evidence="9" id="KW-1133">Transmembrane helix</keyword>
<dbReference type="GO" id="GO:0005524">
    <property type="term" value="F:ATP binding"/>
    <property type="evidence" value="ECO:0007669"/>
    <property type="project" value="UniProtKB-KW"/>
</dbReference>
<evidence type="ECO:0000256" key="3">
    <source>
        <dbReference type="ARBA" id="ARBA00022741"/>
    </source>
</evidence>
<keyword evidence="5" id="KW-0067">ATP-binding</keyword>
<evidence type="ECO:0000256" key="4">
    <source>
        <dbReference type="ARBA" id="ARBA00022777"/>
    </source>
</evidence>
<proteinExistence type="predicted"/>
<organism evidence="12 13">
    <name type="scientific">Brevifollis gellanilyticus</name>
    <dbReference type="NCBI Taxonomy" id="748831"/>
    <lineage>
        <taxon>Bacteria</taxon>
        <taxon>Pseudomonadati</taxon>
        <taxon>Verrucomicrobiota</taxon>
        <taxon>Verrucomicrobiia</taxon>
        <taxon>Verrucomicrobiales</taxon>
        <taxon>Verrucomicrobiaceae</taxon>
    </lineage>
</organism>
<feature type="compositionally biased region" description="Low complexity" evidence="8">
    <location>
        <begin position="1113"/>
        <end position="1139"/>
    </location>
</feature>
<comment type="caution">
    <text evidence="12">The sequence shown here is derived from an EMBL/GenBank/DDBJ whole genome shotgun (WGS) entry which is preliminary data.</text>
</comment>
<dbReference type="SUPFAM" id="SSF56112">
    <property type="entry name" value="Protein kinase-like (PK-like)"/>
    <property type="match status" value="1"/>
</dbReference>
<dbReference type="Pfam" id="PF00069">
    <property type="entry name" value="Pkinase"/>
    <property type="match status" value="1"/>
</dbReference>
<feature type="region of interest" description="Disordered" evidence="8">
    <location>
        <begin position="1113"/>
        <end position="1154"/>
    </location>
</feature>
<dbReference type="RefSeq" id="WP_146854709.1">
    <property type="nucleotide sequence ID" value="NZ_BKAG01000054.1"/>
</dbReference>
<dbReference type="CDD" id="cd14014">
    <property type="entry name" value="STKc_PknB_like"/>
    <property type="match status" value="1"/>
</dbReference>
<dbReference type="Pfam" id="PF14326">
    <property type="entry name" value="DUF4384"/>
    <property type="match status" value="1"/>
</dbReference>
<feature type="transmembrane region" description="Helical" evidence="9">
    <location>
        <begin position="328"/>
        <end position="349"/>
    </location>
</feature>
<dbReference type="Gene3D" id="3.30.200.20">
    <property type="entry name" value="Phosphorylase Kinase, domain 1"/>
    <property type="match status" value="1"/>
</dbReference>
<keyword evidence="1" id="KW-0808">Transferase</keyword>
<dbReference type="AlphaFoldDB" id="A0A512MG08"/>
<feature type="compositionally biased region" description="Low complexity" evidence="8">
    <location>
        <begin position="1"/>
        <end position="17"/>
    </location>
</feature>
<reference evidence="12 13" key="1">
    <citation type="submission" date="2019-07" db="EMBL/GenBank/DDBJ databases">
        <title>Whole genome shotgun sequence of Brevifollis gellanilyticus NBRC 108608.</title>
        <authorList>
            <person name="Hosoyama A."/>
            <person name="Uohara A."/>
            <person name="Ohji S."/>
            <person name="Ichikawa N."/>
        </authorList>
    </citation>
    <scope>NUCLEOTIDE SEQUENCE [LARGE SCALE GENOMIC DNA]</scope>
    <source>
        <strain evidence="12 13">NBRC 108608</strain>
    </source>
</reference>
<dbReference type="PROSITE" id="PS51007">
    <property type="entry name" value="CYTC"/>
    <property type="match status" value="1"/>
</dbReference>
<dbReference type="EMBL" id="BKAG01000054">
    <property type="protein sequence ID" value="GEP45636.1"/>
    <property type="molecule type" value="Genomic_DNA"/>
</dbReference>
<evidence type="ECO:0000256" key="5">
    <source>
        <dbReference type="ARBA" id="ARBA00022840"/>
    </source>
</evidence>
<dbReference type="InterPro" id="IPR011009">
    <property type="entry name" value="Kinase-like_dom_sf"/>
</dbReference>
<dbReference type="GO" id="GO:0020037">
    <property type="term" value="F:heme binding"/>
    <property type="evidence" value="ECO:0007669"/>
    <property type="project" value="InterPro"/>
</dbReference>
<dbReference type="InterPro" id="IPR000719">
    <property type="entry name" value="Prot_kinase_dom"/>
</dbReference>
<dbReference type="InterPro" id="IPR008271">
    <property type="entry name" value="Ser/Thr_kinase_AS"/>
</dbReference>
<evidence type="ECO:0000259" key="11">
    <source>
        <dbReference type="PROSITE" id="PS51007"/>
    </source>
</evidence>
<dbReference type="PANTHER" id="PTHR43289">
    <property type="entry name" value="MITOGEN-ACTIVATED PROTEIN KINASE KINASE KINASE 20-RELATED"/>
    <property type="match status" value="1"/>
</dbReference>
<keyword evidence="2 7" id="KW-0479">Metal-binding</keyword>
<accession>A0A512MG08</accession>